<evidence type="ECO:0000256" key="10">
    <source>
        <dbReference type="SAM" id="SignalP"/>
    </source>
</evidence>
<evidence type="ECO:0000259" key="11">
    <source>
        <dbReference type="PROSITE" id="PS50941"/>
    </source>
</evidence>
<feature type="domain" description="Chitin-binding type-1" evidence="11">
    <location>
        <begin position="30"/>
        <end position="77"/>
    </location>
</feature>
<protein>
    <recommendedName>
        <fullName evidence="11">Chitin-binding type-1 domain-containing protein</fullName>
    </recommendedName>
</protein>
<feature type="domain" description="Chitin-binding type-1" evidence="11">
    <location>
        <begin position="91"/>
        <end position="137"/>
    </location>
</feature>
<evidence type="ECO:0000256" key="4">
    <source>
        <dbReference type="ARBA" id="ARBA00022729"/>
    </source>
</evidence>
<dbReference type="GO" id="GO:0046872">
    <property type="term" value="F:metal ion binding"/>
    <property type="evidence" value="ECO:0007669"/>
    <property type="project" value="UniProtKB-KW"/>
</dbReference>
<feature type="disulfide bond" evidence="8">
    <location>
        <begin position="192"/>
        <end position="206"/>
    </location>
</feature>
<dbReference type="CDD" id="cd11618">
    <property type="entry name" value="ChtBD1_1"/>
    <property type="match status" value="3"/>
</dbReference>
<evidence type="ECO:0000313" key="12">
    <source>
        <dbReference type="EMBL" id="QRD00986.1"/>
    </source>
</evidence>
<feature type="signal peptide" evidence="10">
    <location>
        <begin position="1"/>
        <end position="20"/>
    </location>
</feature>
<dbReference type="PROSITE" id="PS50941">
    <property type="entry name" value="CHIT_BIND_I_2"/>
    <property type="match status" value="3"/>
</dbReference>
<dbReference type="SMART" id="SM00270">
    <property type="entry name" value="ChtBD1"/>
    <property type="match status" value="3"/>
</dbReference>
<evidence type="ECO:0000256" key="8">
    <source>
        <dbReference type="PROSITE-ProRule" id="PRU00261"/>
    </source>
</evidence>
<dbReference type="EMBL" id="CP069033">
    <property type="protein sequence ID" value="QRD00986.1"/>
    <property type="molecule type" value="Genomic_DNA"/>
</dbReference>
<evidence type="ECO:0000256" key="9">
    <source>
        <dbReference type="SAM" id="MobiDB-lite"/>
    </source>
</evidence>
<dbReference type="VEuPathDB" id="FungiDB:JI435_164350"/>
<evidence type="ECO:0000256" key="1">
    <source>
        <dbReference type="ARBA" id="ARBA00001941"/>
    </source>
</evidence>
<dbReference type="AlphaFoldDB" id="A0A7U2FDK4"/>
<evidence type="ECO:0000256" key="2">
    <source>
        <dbReference type="ARBA" id="ARBA00022669"/>
    </source>
</evidence>
<keyword evidence="13" id="KW-1185">Reference proteome</keyword>
<dbReference type="GO" id="GO:0008061">
    <property type="term" value="F:chitin binding"/>
    <property type="evidence" value="ECO:0007669"/>
    <property type="project" value="UniProtKB-UniRule"/>
</dbReference>
<feature type="domain" description="Chitin-binding type-1" evidence="11">
    <location>
        <begin position="168"/>
        <end position="219"/>
    </location>
</feature>
<dbReference type="PANTHER" id="PTHR46471">
    <property type="entry name" value="CHITIN DEACETYLASE"/>
    <property type="match status" value="1"/>
</dbReference>
<dbReference type="GO" id="GO:0016787">
    <property type="term" value="F:hydrolase activity"/>
    <property type="evidence" value="ECO:0007669"/>
    <property type="project" value="UniProtKB-KW"/>
</dbReference>
<dbReference type="PANTHER" id="PTHR46471:SF2">
    <property type="entry name" value="CHITIN DEACETYLASE-RELATED"/>
    <property type="match status" value="1"/>
</dbReference>
<dbReference type="InterPro" id="IPR036861">
    <property type="entry name" value="Endochitinase-like_sf"/>
</dbReference>
<dbReference type="SUPFAM" id="SSF57016">
    <property type="entry name" value="Plant lectins/antimicrobial peptides"/>
    <property type="match status" value="3"/>
</dbReference>
<evidence type="ECO:0000256" key="7">
    <source>
        <dbReference type="ARBA" id="ARBA00023285"/>
    </source>
</evidence>
<dbReference type="InterPro" id="IPR001002">
    <property type="entry name" value="Chitin-bd_1"/>
</dbReference>
<organism evidence="12 13">
    <name type="scientific">Phaeosphaeria nodorum (strain SN15 / ATCC MYA-4574 / FGSC 10173)</name>
    <name type="common">Glume blotch fungus</name>
    <name type="synonym">Parastagonospora nodorum</name>
    <dbReference type="NCBI Taxonomy" id="321614"/>
    <lineage>
        <taxon>Eukaryota</taxon>
        <taxon>Fungi</taxon>
        <taxon>Dikarya</taxon>
        <taxon>Ascomycota</taxon>
        <taxon>Pezizomycotina</taxon>
        <taxon>Dothideomycetes</taxon>
        <taxon>Pleosporomycetidae</taxon>
        <taxon>Pleosporales</taxon>
        <taxon>Pleosporineae</taxon>
        <taxon>Phaeosphaeriaceae</taxon>
        <taxon>Parastagonospora</taxon>
    </lineage>
</organism>
<dbReference type="Gene3D" id="3.30.60.10">
    <property type="entry name" value="Endochitinase-like"/>
    <property type="match status" value="3"/>
</dbReference>
<keyword evidence="8" id="KW-1015">Disulfide bond</keyword>
<evidence type="ECO:0000256" key="5">
    <source>
        <dbReference type="ARBA" id="ARBA00022801"/>
    </source>
</evidence>
<evidence type="ECO:0000256" key="6">
    <source>
        <dbReference type="ARBA" id="ARBA00023277"/>
    </source>
</evidence>
<evidence type="ECO:0000313" key="13">
    <source>
        <dbReference type="Proteomes" id="UP000663193"/>
    </source>
</evidence>
<proteinExistence type="predicted"/>
<evidence type="ECO:0000256" key="3">
    <source>
        <dbReference type="ARBA" id="ARBA00022723"/>
    </source>
</evidence>
<feature type="compositionally biased region" description="Low complexity" evidence="9">
    <location>
        <begin position="339"/>
        <end position="378"/>
    </location>
</feature>
<keyword evidence="7" id="KW-0170">Cobalt</keyword>
<dbReference type="OrthoDB" id="5985073at2759"/>
<sequence>MLTLLRAFAVCTVIVQIALGAPASQAISKNARCGASFGSLTCKGGSFGNCCSQYGHCGSSSAYCGQGCQSGYGTCSSSPSVPPPTQIVSTDGRCGTARGISCSGSKFGDCCSDHGWCGRSAAYRGKGCNPLYGNCTDGQPSSTRAIPSQSSVRSVPLPSSSQFVVSTNARCGSAYEAFPKGMTCRGSKFGNCCSQYSYCGSGESYCGKGCQPGFGNCDARLSAPVSSSTYLASTSKTSMIEVTSTSSATSTFALPSSSFTPDVFSSSSTPVVSSSSSISALSLIAVDTPSLASSVAISSGSSDVQSTTTQTSSSTLSQTPVLSSLVGSPMPTPTTTLGDSPSSSVVPTVDSSTTVSSSEVATSTPTSSSEASISTPISLIDNPSTTVASTSSVLNTPAPAPTSLLLNGDFEATAAADIAWKIRLGGPTYNFMTSDTITAPYSGTQVGSLTYSANSAPFIAMSGQNINLRADTNYKLSAHIKSSMANPPCSMTFTISQTTGTSVLKVISTTAADAINTEWQEVTGSYLHGSADLTLSINVRTLCTRTIINPVTFHIDAITFIVV</sequence>
<keyword evidence="3" id="KW-0479">Metal-binding</keyword>
<name>A0A7U2FDK4_PHANO</name>
<comment type="caution">
    <text evidence="8">Lacks conserved residue(s) required for the propagation of feature annotation.</text>
</comment>
<feature type="region of interest" description="Disordered" evidence="9">
    <location>
        <begin position="298"/>
        <end position="380"/>
    </location>
</feature>
<feature type="compositionally biased region" description="Low complexity" evidence="9">
    <location>
        <begin position="298"/>
        <end position="326"/>
    </location>
</feature>
<gene>
    <name evidence="12" type="ORF">JI435_164350</name>
</gene>
<keyword evidence="5" id="KW-0378">Hydrolase</keyword>
<keyword evidence="4 10" id="KW-0732">Signal</keyword>
<comment type="cofactor">
    <cofactor evidence="1">
        <name>Co(2+)</name>
        <dbReference type="ChEBI" id="CHEBI:48828"/>
    </cofactor>
</comment>
<feature type="disulfide bond" evidence="8">
    <location>
        <begin position="50"/>
        <end position="64"/>
    </location>
</feature>
<keyword evidence="6" id="KW-0119">Carbohydrate metabolism</keyword>
<reference evidence="13" key="1">
    <citation type="journal article" date="2021" name="BMC Genomics">
        <title>Chromosome-level genome assembly and manually-curated proteome of model necrotroph Parastagonospora nodorum Sn15 reveals a genome-wide trove of candidate effector homologs, and redundancy of virulence-related functions within an accessory chromosome.</title>
        <authorList>
            <person name="Bertazzoni S."/>
            <person name="Jones D.A.B."/>
            <person name="Phan H.T."/>
            <person name="Tan K.-C."/>
            <person name="Hane J.K."/>
        </authorList>
    </citation>
    <scope>NUCLEOTIDE SEQUENCE [LARGE SCALE GENOMIC DNA]</scope>
    <source>
        <strain evidence="13">SN15 / ATCC MYA-4574 / FGSC 10173)</strain>
    </source>
</reference>
<dbReference type="Gene3D" id="2.60.120.260">
    <property type="entry name" value="Galactose-binding domain-like"/>
    <property type="match status" value="1"/>
</dbReference>
<dbReference type="Proteomes" id="UP000663193">
    <property type="component" value="Chromosome 11"/>
</dbReference>
<accession>A0A7U2FDK4</accession>
<feature type="chain" id="PRO_5031303733" description="Chitin-binding type-1 domain-containing protein" evidence="10">
    <location>
        <begin position="21"/>
        <end position="563"/>
    </location>
</feature>
<keyword evidence="2 8" id="KW-0147">Chitin-binding</keyword>